<organism evidence="2 3">
    <name type="scientific">Microbacterium lemovicicum</name>
    <dbReference type="NCBI Taxonomy" id="1072463"/>
    <lineage>
        <taxon>Bacteria</taxon>
        <taxon>Bacillati</taxon>
        <taxon>Actinomycetota</taxon>
        <taxon>Actinomycetes</taxon>
        <taxon>Micrococcales</taxon>
        <taxon>Microbacteriaceae</taxon>
        <taxon>Microbacterium</taxon>
    </lineage>
</organism>
<dbReference type="InterPro" id="IPR006573">
    <property type="entry name" value="NHR_dom"/>
</dbReference>
<evidence type="ECO:0000259" key="1">
    <source>
        <dbReference type="PROSITE" id="PS51065"/>
    </source>
</evidence>
<reference evidence="2 3" key="1">
    <citation type="submission" date="2018-08" db="EMBL/GenBank/DDBJ databases">
        <title>Microbacterium lemovicicum sp. nov., a bacterium isolated from a natural uranium-rich soil.</title>
        <authorList>
            <person name="ORTET P."/>
        </authorList>
    </citation>
    <scope>NUCLEOTIDE SEQUENCE [LARGE SCALE GENOMIC DNA]</scope>
    <source>
        <strain evidence="2 3">Viu22</strain>
    </source>
</reference>
<dbReference type="Pfam" id="PF25355">
    <property type="entry name" value="DUF7882"/>
    <property type="match status" value="1"/>
</dbReference>
<sequence>MGRLIYGSSNQSFDFDDRLLAHLRVVFMNKLRRRESFLFNTPPTDGLGTRALWVAPAVPLVFHFYGGRTPSLNGAWIDALMREAGSVNGLTVLDEPPRPGPRAA</sequence>
<dbReference type="Proteomes" id="UP000276888">
    <property type="component" value="Chromosome"/>
</dbReference>
<gene>
    <name evidence="2" type="ORF">CVS47_00352</name>
</gene>
<proteinExistence type="predicted"/>
<evidence type="ECO:0000313" key="2">
    <source>
        <dbReference type="EMBL" id="AZS35754.1"/>
    </source>
</evidence>
<dbReference type="InterPro" id="IPR057204">
    <property type="entry name" value="DUF7882"/>
</dbReference>
<accession>A0A3Q9J1H7</accession>
<dbReference type="EMBL" id="CP031423">
    <property type="protein sequence ID" value="AZS35754.1"/>
    <property type="molecule type" value="Genomic_DNA"/>
</dbReference>
<dbReference type="PROSITE" id="PS51065">
    <property type="entry name" value="NHR"/>
    <property type="match status" value="1"/>
</dbReference>
<dbReference type="KEGG" id="mlv:CVS47_00352"/>
<dbReference type="AlphaFoldDB" id="A0A3Q9J1H7"/>
<keyword evidence="3" id="KW-1185">Reference proteome</keyword>
<name>A0A3Q9J1H7_9MICO</name>
<evidence type="ECO:0000313" key="3">
    <source>
        <dbReference type="Proteomes" id="UP000276888"/>
    </source>
</evidence>
<dbReference type="OrthoDB" id="5123855at2"/>
<feature type="domain" description="NHR" evidence="1">
    <location>
        <begin position="59"/>
        <end position="104"/>
    </location>
</feature>
<dbReference type="RefSeq" id="WP_127094538.1">
    <property type="nucleotide sequence ID" value="NZ_CP031423.1"/>
</dbReference>
<protein>
    <recommendedName>
        <fullName evidence="1">NHR domain-containing protein</fullName>
    </recommendedName>
</protein>